<dbReference type="EMBL" id="BQNB010009346">
    <property type="protein sequence ID" value="GJS62233.1"/>
    <property type="molecule type" value="Genomic_DNA"/>
</dbReference>
<feature type="compositionally biased region" description="Polar residues" evidence="2">
    <location>
        <begin position="184"/>
        <end position="203"/>
    </location>
</feature>
<comment type="caution">
    <text evidence="3">The sequence shown here is derived from an EMBL/GenBank/DDBJ whole genome shotgun (WGS) entry which is preliminary data.</text>
</comment>
<reference evidence="3" key="2">
    <citation type="submission" date="2022-01" db="EMBL/GenBank/DDBJ databases">
        <authorList>
            <person name="Yamashiro T."/>
            <person name="Shiraishi A."/>
            <person name="Satake H."/>
            <person name="Nakayama K."/>
        </authorList>
    </citation>
    <scope>NUCLEOTIDE SEQUENCE</scope>
</reference>
<gene>
    <name evidence="3" type="ORF">Tco_0657017</name>
</gene>
<evidence type="ECO:0000256" key="2">
    <source>
        <dbReference type="SAM" id="MobiDB-lite"/>
    </source>
</evidence>
<keyword evidence="1" id="KW-0175">Coiled coil</keyword>
<accession>A0ABQ4XAE3</accession>
<evidence type="ECO:0000256" key="1">
    <source>
        <dbReference type="SAM" id="Coils"/>
    </source>
</evidence>
<feature type="coiled-coil region" evidence="1">
    <location>
        <begin position="41"/>
        <end position="117"/>
    </location>
</feature>
<evidence type="ECO:0000313" key="4">
    <source>
        <dbReference type="Proteomes" id="UP001151760"/>
    </source>
</evidence>
<proteinExistence type="predicted"/>
<organism evidence="3 4">
    <name type="scientific">Tanacetum coccineum</name>
    <dbReference type="NCBI Taxonomy" id="301880"/>
    <lineage>
        <taxon>Eukaryota</taxon>
        <taxon>Viridiplantae</taxon>
        <taxon>Streptophyta</taxon>
        <taxon>Embryophyta</taxon>
        <taxon>Tracheophyta</taxon>
        <taxon>Spermatophyta</taxon>
        <taxon>Magnoliopsida</taxon>
        <taxon>eudicotyledons</taxon>
        <taxon>Gunneridae</taxon>
        <taxon>Pentapetalae</taxon>
        <taxon>asterids</taxon>
        <taxon>campanulids</taxon>
        <taxon>Asterales</taxon>
        <taxon>Asteraceae</taxon>
        <taxon>Asteroideae</taxon>
        <taxon>Anthemideae</taxon>
        <taxon>Anthemidinae</taxon>
        <taxon>Tanacetum</taxon>
    </lineage>
</organism>
<dbReference type="Proteomes" id="UP001151760">
    <property type="component" value="Unassembled WGS sequence"/>
</dbReference>
<name>A0ABQ4XAE3_9ASTR</name>
<reference evidence="3" key="1">
    <citation type="journal article" date="2022" name="Int. J. Mol. Sci.">
        <title>Draft Genome of Tanacetum Coccineum: Genomic Comparison of Closely Related Tanacetum-Family Plants.</title>
        <authorList>
            <person name="Yamashiro T."/>
            <person name="Shiraishi A."/>
            <person name="Nakayama K."/>
            <person name="Satake H."/>
        </authorList>
    </citation>
    <scope>NUCLEOTIDE SEQUENCE</scope>
</reference>
<protein>
    <submittedName>
        <fullName evidence="3">Uncharacterized protein</fullName>
    </submittedName>
</protein>
<feature type="region of interest" description="Disordered" evidence="2">
    <location>
        <begin position="184"/>
        <end position="221"/>
    </location>
</feature>
<evidence type="ECO:0000313" key="3">
    <source>
        <dbReference type="EMBL" id="GJS62233.1"/>
    </source>
</evidence>
<sequence>MLNSRYDHALKNVERLTKRCTQQTHIIKKQSVDLKQQKESTICANEEVSRLKAELRALKSKCEATEPKLNSWDKKHMKYRNERDALALKKEKTEEELVETKSQLEHRERQAEEIQGNIASFFQSDFTPLVRRFLKSSEFNRAFAVVGFIPDAKEKFDRVIAAFPGTTFPFLDKPSSATASLRTNTHVRHSTSSSGAFGHTSTLEHLKKKKKSVEEGGPSAA</sequence>
<keyword evidence="4" id="KW-1185">Reference proteome</keyword>